<dbReference type="InterPro" id="IPR036271">
    <property type="entry name" value="Tet_transcr_reg_TetR-rel_C_sf"/>
</dbReference>
<dbReference type="STRING" id="1391653.AKJ08_2771"/>
<keyword evidence="8" id="KW-1185">Reference proteome</keyword>
<dbReference type="Pfam" id="PF13305">
    <property type="entry name" value="TetR_C_33"/>
    <property type="match status" value="1"/>
</dbReference>
<feature type="DNA-binding region" description="H-T-H motif" evidence="4">
    <location>
        <begin position="39"/>
        <end position="58"/>
    </location>
</feature>
<dbReference type="RefSeq" id="WP_050726559.1">
    <property type="nucleotide sequence ID" value="NZ_CP012332.1"/>
</dbReference>
<feature type="domain" description="HTH tetR-type" evidence="6">
    <location>
        <begin position="16"/>
        <end position="76"/>
    </location>
</feature>
<keyword evidence="3" id="KW-0804">Transcription</keyword>
<dbReference type="PATRIC" id="fig|1391653.3.peg.2884"/>
<dbReference type="Proteomes" id="UP000055590">
    <property type="component" value="Chromosome"/>
</dbReference>
<dbReference type="InterPro" id="IPR001647">
    <property type="entry name" value="HTH_TetR"/>
</dbReference>
<dbReference type="Pfam" id="PF00440">
    <property type="entry name" value="TetR_N"/>
    <property type="match status" value="1"/>
</dbReference>
<evidence type="ECO:0000259" key="6">
    <source>
        <dbReference type="PROSITE" id="PS50977"/>
    </source>
</evidence>
<dbReference type="InterPro" id="IPR009057">
    <property type="entry name" value="Homeodomain-like_sf"/>
</dbReference>
<dbReference type="PROSITE" id="PS50977">
    <property type="entry name" value="HTH_TETR_2"/>
    <property type="match status" value="1"/>
</dbReference>
<dbReference type="EMBL" id="CP012332">
    <property type="protein sequence ID" value="AKU92384.1"/>
    <property type="molecule type" value="Genomic_DNA"/>
</dbReference>
<dbReference type="SUPFAM" id="SSF48498">
    <property type="entry name" value="Tetracyclin repressor-like, C-terminal domain"/>
    <property type="match status" value="1"/>
</dbReference>
<dbReference type="Gene3D" id="1.10.357.10">
    <property type="entry name" value="Tetracycline Repressor, domain 2"/>
    <property type="match status" value="1"/>
</dbReference>
<dbReference type="GO" id="GO:0000976">
    <property type="term" value="F:transcription cis-regulatory region binding"/>
    <property type="evidence" value="ECO:0007669"/>
    <property type="project" value="TreeGrafter"/>
</dbReference>
<evidence type="ECO:0000313" key="8">
    <source>
        <dbReference type="Proteomes" id="UP000055590"/>
    </source>
</evidence>
<evidence type="ECO:0000256" key="5">
    <source>
        <dbReference type="SAM" id="MobiDB-lite"/>
    </source>
</evidence>
<dbReference type="PANTHER" id="PTHR30055">
    <property type="entry name" value="HTH-TYPE TRANSCRIPTIONAL REGULATOR RUTR"/>
    <property type="match status" value="1"/>
</dbReference>
<organism evidence="7 8">
    <name type="scientific">Vulgatibacter incomptus</name>
    <dbReference type="NCBI Taxonomy" id="1391653"/>
    <lineage>
        <taxon>Bacteria</taxon>
        <taxon>Pseudomonadati</taxon>
        <taxon>Myxococcota</taxon>
        <taxon>Myxococcia</taxon>
        <taxon>Myxococcales</taxon>
        <taxon>Cystobacterineae</taxon>
        <taxon>Vulgatibacteraceae</taxon>
        <taxon>Vulgatibacter</taxon>
    </lineage>
</organism>
<dbReference type="KEGG" id="vin:AKJ08_2771"/>
<dbReference type="GO" id="GO:0003700">
    <property type="term" value="F:DNA-binding transcription factor activity"/>
    <property type="evidence" value="ECO:0007669"/>
    <property type="project" value="TreeGrafter"/>
</dbReference>
<feature type="compositionally biased region" description="Basic residues" evidence="5">
    <location>
        <begin position="216"/>
        <end position="228"/>
    </location>
</feature>
<evidence type="ECO:0000256" key="4">
    <source>
        <dbReference type="PROSITE-ProRule" id="PRU00335"/>
    </source>
</evidence>
<name>A0A0K1PGY8_9BACT</name>
<feature type="region of interest" description="Disordered" evidence="5">
    <location>
        <begin position="207"/>
        <end position="228"/>
    </location>
</feature>
<reference evidence="7 8" key="1">
    <citation type="submission" date="2015-08" db="EMBL/GenBank/DDBJ databases">
        <authorList>
            <person name="Babu N.S."/>
            <person name="Beckwith C.J."/>
            <person name="Beseler K.G."/>
            <person name="Brison A."/>
            <person name="Carone J.V."/>
            <person name="Caskin T.P."/>
            <person name="Diamond M."/>
            <person name="Durham M.E."/>
            <person name="Foxe J.M."/>
            <person name="Go M."/>
            <person name="Henderson B.A."/>
            <person name="Jones I.B."/>
            <person name="McGettigan J.A."/>
            <person name="Micheletti S.J."/>
            <person name="Nasrallah M.E."/>
            <person name="Ortiz D."/>
            <person name="Piller C.R."/>
            <person name="Privatt S.R."/>
            <person name="Schneider S.L."/>
            <person name="Sharp S."/>
            <person name="Smith T.C."/>
            <person name="Stanton J.D."/>
            <person name="Ullery H.E."/>
            <person name="Wilson R.J."/>
            <person name="Serrano M.G."/>
            <person name="Buck G."/>
            <person name="Lee V."/>
            <person name="Wang Y."/>
            <person name="Carvalho R."/>
            <person name="Voegtly L."/>
            <person name="Shi R."/>
            <person name="Duckworth R."/>
            <person name="Johnson A."/>
            <person name="Loviza R."/>
            <person name="Walstead R."/>
            <person name="Shah Z."/>
            <person name="Kiflezghi M."/>
            <person name="Wade K."/>
            <person name="Ball S.L."/>
            <person name="Bradley K.W."/>
            <person name="Asai D.J."/>
            <person name="Bowman C.A."/>
            <person name="Russell D.A."/>
            <person name="Pope W.H."/>
            <person name="Jacobs-Sera D."/>
            <person name="Hendrix R.W."/>
            <person name="Hatfull G.F."/>
        </authorList>
    </citation>
    <scope>NUCLEOTIDE SEQUENCE [LARGE SCALE GENOMIC DNA]</scope>
    <source>
        <strain evidence="7 8">DSM 27710</strain>
    </source>
</reference>
<evidence type="ECO:0000256" key="3">
    <source>
        <dbReference type="ARBA" id="ARBA00023163"/>
    </source>
</evidence>
<keyword evidence="1" id="KW-0805">Transcription regulation</keyword>
<evidence type="ECO:0000256" key="2">
    <source>
        <dbReference type="ARBA" id="ARBA00023125"/>
    </source>
</evidence>
<dbReference type="PRINTS" id="PR00455">
    <property type="entry name" value="HTHTETR"/>
</dbReference>
<sequence length="228" mass="24035">MSTDSERSKGGRYHHGDLRRALLDAALEQVQQEGAATLSLREVARRAGVTHAAPYRHFASKEALLAAVAEEGFRTLREGLLEASVRLAGDPLGKLQAIGVAYVLFAVAHPAHFRVMFTVGQNDCDYPSLDEASGSAFGVLVESIEEGRQAGALCDVPASELAVTAWSTVHGLASLLVEEKLPPAAGSAEQLARMVTARLLEGLAAPAETTADAKKTKPAKRAAKGANR</sequence>
<dbReference type="PANTHER" id="PTHR30055:SF220">
    <property type="entry name" value="TETR-FAMILY REGULATORY PROTEIN"/>
    <property type="match status" value="1"/>
</dbReference>
<gene>
    <name evidence="7" type="ORF">AKJ08_2771</name>
</gene>
<protein>
    <submittedName>
        <fullName evidence="7">Transcriptional regulator, TetR family</fullName>
    </submittedName>
</protein>
<accession>A0A0K1PGY8</accession>
<dbReference type="AlphaFoldDB" id="A0A0K1PGY8"/>
<dbReference type="OrthoDB" id="7056813at2"/>
<dbReference type="SUPFAM" id="SSF46689">
    <property type="entry name" value="Homeodomain-like"/>
    <property type="match status" value="1"/>
</dbReference>
<evidence type="ECO:0000256" key="1">
    <source>
        <dbReference type="ARBA" id="ARBA00023015"/>
    </source>
</evidence>
<evidence type="ECO:0000313" key="7">
    <source>
        <dbReference type="EMBL" id="AKU92384.1"/>
    </source>
</evidence>
<proteinExistence type="predicted"/>
<keyword evidence="2 4" id="KW-0238">DNA-binding</keyword>
<dbReference type="InterPro" id="IPR025996">
    <property type="entry name" value="MT1864/Rv1816-like_C"/>
</dbReference>
<dbReference type="InterPro" id="IPR050109">
    <property type="entry name" value="HTH-type_TetR-like_transc_reg"/>
</dbReference>